<dbReference type="EMBL" id="FPCH01000002">
    <property type="protein sequence ID" value="SFV34858.1"/>
    <property type="molecule type" value="Genomic_DNA"/>
</dbReference>
<dbReference type="STRING" id="51670.SAMN04488557_2441"/>
<dbReference type="InterPro" id="IPR004307">
    <property type="entry name" value="TspO_MBR"/>
</dbReference>
<dbReference type="Proteomes" id="UP000199423">
    <property type="component" value="Unassembled WGS sequence"/>
</dbReference>
<gene>
    <name evidence="7" type="ORF">SAMN04488557_2441</name>
</gene>
<protein>
    <submittedName>
        <fullName evidence="7">TspO and MBR related proteins</fullName>
    </submittedName>
</protein>
<evidence type="ECO:0000256" key="2">
    <source>
        <dbReference type="ARBA" id="ARBA00007524"/>
    </source>
</evidence>
<dbReference type="FunFam" id="1.20.1260.100:FF:000001">
    <property type="entry name" value="translocator protein 2"/>
    <property type="match status" value="1"/>
</dbReference>
<feature type="transmembrane region" description="Helical" evidence="6">
    <location>
        <begin position="44"/>
        <end position="64"/>
    </location>
</feature>
<dbReference type="RefSeq" id="WP_092868206.1">
    <property type="nucleotide sequence ID" value="NZ_FPCH01000002.1"/>
</dbReference>
<comment type="similarity">
    <text evidence="2">Belongs to the TspO/BZRP family.</text>
</comment>
<accession>A0A1I7NJQ4</accession>
<evidence type="ECO:0000256" key="6">
    <source>
        <dbReference type="SAM" id="Phobius"/>
    </source>
</evidence>
<proteinExistence type="inferred from homology"/>
<evidence type="ECO:0000256" key="5">
    <source>
        <dbReference type="ARBA" id="ARBA00023136"/>
    </source>
</evidence>
<dbReference type="PIRSF" id="PIRSF005859">
    <property type="entry name" value="PBR"/>
    <property type="match status" value="1"/>
</dbReference>
<dbReference type="Pfam" id="PF03073">
    <property type="entry name" value="TspO_MBR"/>
    <property type="match status" value="1"/>
</dbReference>
<name>A0A1I7NJQ4_9HYPH</name>
<dbReference type="PANTHER" id="PTHR10057:SF0">
    <property type="entry name" value="TRANSLOCATOR PROTEIN"/>
    <property type="match status" value="1"/>
</dbReference>
<evidence type="ECO:0000313" key="7">
    <source>
        <dbReference type="EMBL" id="SFV34858.1"/>
    </source>
</evidence>
<dbReference type="OrthoDB" id="9795496at2"/>
<comment type="subcellular location">
    <subcellularLocation>
        <location evidence="1">Membrane</location>
        <topology evidence="1">Multi-pass membrane protein</topology>
    </subcellularLocation>
</comment>
<feature type="transmembrane region" description="Helical" evidence="6">
    <location>
        <begin position="125"/>
        <end position="146"/>
    </location>
</feature>
<keyword evidence="8" id="KW-1185">Reference proteome</keyword>
<organism evidence="7 8">
    <name type="scientific">Hyphomicrobium facile</name>
    <dbReference type="NCBI Taxonomy" id="51670"/>
    <lineage>
        <taxon>Bacteria</taxon>
        <taxon>Pseudomonadati</taxon>
        <taxon>Pseudomonadota</taxon>
        <taxon>Alphaproteobacteria</taxon>
        <taxon>Hyphomicrobiales</taxon>
        <taxon>Hyphomicrobiaceae</taxon>
        <taxon>Hyphomicrobium</taxon>
    </lineage>
</organism>
<evidence type="ECO:0000313" key="8">
    <source>
        <dbReference type="Proteomes" id="UP000199423"/>
    </source>
</evidence>
<evidence type="ECO:0000256" key="3">
    <source>
        <dbReference type="ARBA" id="ARBA00022692"/>
    </source>
</evidence>
<dbReference type="AlphaFoldDB" id="A0A1I7NJQ4"/>
<dbReference type="GO" id="GO:0016020">
    <property type="term" value="C:membrane"/>
    <property type="evidence" value="ECO:0007669"/>
    <property type="project" value="UniProtKB-SubCell"/>
</dbReference>
<keyword evidence="4 6" id="KW-1133">Transmembrane helix</keyword>
<sequence>MRDIGSLVIFALIVMVAASSGASFMPGEWYAALAKPALTPPNWAFPVAWTILYIAIALAGWLTWRAAGITPALVVWGSGLILNALWSYVMFGRHDILLALVDIAALWLAIAAFIALAWPIDRRASYLFLPYLAWVSFAAYLNFAVWQLN</sequence>
<reference evidence="8" key="1">
    <citation type="submission" date="2016-10" db="EMBL/GenBank/DDBJ databases">
        <authorList>
            <person name="Varghese N."/>
            <person name="Submissions S."/>
        </authorList>
    </citation>
    <scope>NUCLEOTIDE SEQUENCE [LARGE SCALE GENOMIC DNA]</scope>
    <source>
        <strain evidence="8">DSM 1565</strain>
    </source>
</reference>
<feature type="transmembrane region" description="Helical" evidence="6">
    <location>
        <begin position="71"/>
        <end position="90"/>
    </location>
</feature>
<keyword evidence="3 6" id="KW-0812">Transmembrane</keyword>
<evidence type="ECO:0000256" key="4">
    <source>
        <dbReference type="ARBA" id="ARBA00022989"/>
    </source>
</evidence>
<dbReference type="GO" id="GO:0033013">
    <property type="term" value="P:tetrapyrrole metabolic process"/>
    <property type="evidence" value="ECO:0007669"/>
    <property type="project" value="UniProtKB-ARBA"/>
</dbReference>
<dbReference type="Gene3D" id="1.20.1260.100">
    <property type="entry name" value="TspO/MBR protein"/>
    <property type="match status" value="1"/>
</dbReference>
<keyword evidence="5 6" id="KW-0472">Membrane</keyword>
<evidence type="ECO:0000256" key="1">
    <source>
        <dbReference type="ARBA" id="ARBA00004141"/>
    </source>
</evidence>
<dbReference type="PANTHER" id="PTHR10057">
    <property type="entry name" value="PERIPHERAL-TYPE BENZODIAZEPINE RECEPTOR"/>
    <property type="match status" value="1"/>
</dbReference>
<dbReference type="CDD" id="cd15904">
    <property type="entry name" value="TSPO_MBR"/>
    <property type="match status" value="1"/>
</dbReference>
<dbReference type="InterPro" id="IPR038330">
    <property type="entry name" value="TspO/MBR-related_sf"/>
</dbReference>
<feature type="transmembrane region" description="Helical" evidence="6">
    <location>
        <begin position="96"/>
        <end position="118"/>
    </location>
</feature>